<evidence type="ECO:0000313" key="2">
    <source>
        <dbReference type="Proteomes" id="UP000319516"/>
    </source>
</evidence>
<accession>A0A542YR72</accession>
<dbReference type="EMBL" id="VFOP01000001">
    <property type="protein sequence ID" value="TQL50571.1"/>
    <property type="molecule type" value="Genomic_DNA"/>
</dbReference>
<reference evidence="1 2" key="1">
    <citation type="submission" date="2019-06" db="EMBL/GenBank/DDBJ databases">
        <title>Sequencing the genomes of 1000 actinobacteria strains.</title>
        <authorList>
            <person name="Klenk H.-P."/>
        </authorList>
    </citation>
    <scope>NUCLEOTIDE SEQUENCE [LARGE SCALE GENOMIC DNA]</scope>
    <source>
        <strain evidence="1 2">DSM 12335</strain>
    </source>
</reference>
<proteinExistence type="predicted"/>
<sequence>MKHVASVGALKQAFKELKRSSIVDIDTADIEESYWRFKQERDRFAHAAVGSTMEQRADGVHELMNNRLKHAKSAAITDLPSDDEADELVREIRAVQLKLFFEPSRLMILHANRHSADVAKQTLAQVVEAPGRVAREAIARIWRD</sequence>
<organism evidence="1 2">
    <name type="scientific">Ornithinicoccus hortensis</name>
    <dbReference type="NCBI Taxonomy" id="82346"/>
    <lineage>
        <taxon>Bacteria</taxon>
        <taxon>Bacillati</taxon>
        <taxon>Actinomycetota</taxon>
        <taxon>Actinomycetes</taxon>
        <taxon>Micrococcales</taxon>
        <taxon>Intrasporangiaceae</taxon>
        <taxon>Ornithinicoccus</taxon>
    </lineage>
</organism>
<name>A0A542YR72_9MICO</name>
<comment type="caution">
    <text evidence="1">The sequence shown here is derived from an EMBL/GenBank/DDBJ whole genome shotgun (WGS) entry which is preliminary data.</text>
</comment>
<dbReference type="Proteomes" id="UP000319516">
    <property type="component" value="Unassembled WGS sequence"/>
</dbReference>
<protein>
    <submittedName>
        <fullName evidence="1">Uncharacterized protein</fullName>
    </submittedName>
</protein>
<gene>
    <name evidence="1" type="ORF">FB467_1683</name>
</gene>
<dbReference type="AlphaFoldDB" id="A0A542YR72"/>
<evidence type="ECO:0000313" key="1">
    <source>
        <dbReference type="EMBL" id="TQL50571.1"/>
    </source>
</evidence>
<keyword evidence="2" id="KW-1185">Reference proteome</keyword>